<evidence type="ECO:0000313" key="16">
    <source>
        <dbReference type="EMBL" id="ADB08283.1"/>
    </source>
</evidence>
<keyword evidence="5" id="KW-0732">Signal</keyword>
<dbReference type="EMBL" id="GU233190">
    <property type="protein sequence ID" value="ADB08281.1"/>
    <property type="molecule type" value="Genomic_DNA"/>
</dbReference>
<organism evidence="13">
    <name type="scientific">Macaca mulatta rhadinovirus</name>
    <dbReference type="NCBI Taxonomy" id="703611"/>
    <lineage>
        <taxon>Viruses</taxon>
        <taxon>Duplodnaviria</taxon>
        <taxon>Heunggongvirae</taxon>
        <taxon>Peploviricota</taxon>
        <taxon>Herviviricetes</taxon>
        <taxon>Herpesvirales</taxon>
        <taxon>Orthoherpesviridae</taxon>
        <taxon>Gammaherpesvirinae</taxon>
        <taxon>Rhadinovirus</taxon>
        <taxon>Rhadinovirus macacinegamma5</taxon>
        <taxon>Macacine gammaherpesvirus 5</taxon>
    </lineage>
</organism>
<evidence type="ECO:0000256" key="5">
    <source>
        <dbReference type="ARBA" id="ARBA00022729"/>
    </source>
</evidence>
<dbReference type="EMBL" id="GU233200">
    <property type="protein sequence ID" value="ADB08291.1"/>
    <property type="molecule type" value="Genomic_DNA"/>
</dbReference>
<evidence type="ECO:0000256" key="4">
    <source>
        <dbReference type="ARBA" id="ARBA00022595"/>
    </source>
</evidence>
<keyword evidence="1" id="KW-1168">Fusion of virus membrane with host membrane</keyword>
<evidence type="ECO:0000256" key="8">
    <source>
        <dbReference type="ARBA" id="ARBA00022870"/>
    </source>
</evidence>
<keyword evidence="10" id="KW-0472">Membrane</keyword>
<evidence type="ECO:0000313" key="13">
    <source>
        <dbReference type="EMBL" id="ADB08272.1"/>
    </source>
</evidence>
<reference evidence="13" key="1">
    <citation type="journal article" date="2010" name="Virology">
        <title>Glycoprotein gene sequence variation in rhesus monkey rhadinovirus.</title>
        <authorList>
            <person name="Shin Y.C."/>
            <person name="Jones L.R."/>
            <person name="Manrique J."/>
            <person name="Lauer W."/>
            <person name="Carville A."/>
            <person name="Mansfield K.G."/>
            <person name="Desrosiers R.C."/>
        </authorList>
    </citation>
    <scope>NUCLEOTIDE SEQUENCE</scope>
    <source>
        <strain evidence="16">NEPRC 147-95</strain>
        <strain evidence="17">NEPRC 247-04</strain>
        <strain evidence="15">NEPRC 309-95</strain>
        <strain evidence="14">NEPRC 321-04</strain>
        <strain evidence="13">NEPRC 45-91</strain>
    </source>
</reference>
<dbReference type="EMBL" id="GU233181">
    <property type="protein sequence ID" value="ADB08272.1"/>
    <property type="molecule type" value="Genomic_DNA"/>
</dbReference>
<evidence type="ECO:0000313" key="15">
    <source>
        <dbReference type="EMBL" id="ADB08281.1"/>
    </source>
</evidence>
<evidence type="ECO:0000256" key="6">
    <source>
        <dbReference type="ARBA" id="ARBA00022812"/>
    </source>
</evidence>
<dbReference type="InterPro" id="IPR038313">
    <property type="entry name" value="Herpes_gL_rhadinovirus_sf"/>
</dbReference>
<dbReference type="GO" id="GO:0019064">
    <property type="term" value="P:fusion of virus membrane with host plasma membrane"/>
    <property type="evidence" value="ECO:0007669"/>
    <property type="project" value="UniProtKB-KW"/>
</dbReference>
<dbReference type="HAMAP" id="MF_04034">
    <property type="entry name" value="HSV_GL_alphagamma"/>
    <property type="match status" value="1"/>
</dbReference>
<evidence type="ECO:0000256" key="11">
    <source>
        <dbReference type="ARBA" id="ARBA00023180"/>
    </source>
</evidence>
<name>D2XQJ8_9GAMA</name>
<dbReference type="GO" id="GO:0046718">
    <property type="term" value="P:symbiont entry into host cell"/>
    <property type="evidence" value="ECO:0007669"/>
    <property type="project" value="UniProtKB-KW"/>
</dbReference>
<evidence type="ECO:0000256" key="1">
    <source>
        <dbReference type="ARBA" id="ARBA00022506"/>
    </source>
</evidence>
<keyword evidence="12" id="KW-1160">Virus entry into host cell</keyword>
<dbReference type="PROSITE" id="PS52026">
    <property type="entry name" value="GL_GHV"/>
    <property type="match status" value="1"/>
</dbReference>
<dbReference type="InterPro" id="IPR020175">
    <property type="entry name" value="Herpes_gL_rhadinovirus"/>
</dbReference>
<dbReference type="Gene3D" id="3.10.390.20">
    <property type="entry name" value="Viral glycoprotein L"/>
    <property type="match status" value="1"/>
</dbReference>
<evidence type="ECO:0000256" key="10">
    <source>
        <dbReference type="ARBA" id="ARBA00023136"/>
    </source>
</evidence>
<keyword evidence="6" id="KW-1040">Host Golgi apparatus</keyword>
<keyword evidence="4" id="KW-1162">Viral penetration into host cytoplasm</keyword>
<dbReference type="InterPro" id="IPR034708">
    <property type="entry name" value="HSV_GL_alphagamma"/>
</dbReference>
<evidence type="ECO:0000256" key="7">
    <source>
        <dbReference type="ARBA" id="ARBA00022844"/>
    </source>
</evidence>
<evidence type="ECO:0000313" key="14">
    <source>
        <dbReference type="EMBL" id="ADB08276.1"/>
    </source>
</evidence>
<keyword evidence="8" id="KW-1043">Host membrane</keyword>
<dbReference type="EMBL" id="GU233185">
    <property type="protein sequence ID" value="ADB08276.1"/>
    <property type="molecule type" value="Genomic_DNA"/>
</dbReference>
<dbReference type="Pfam" id="PF11108">
    <property type="entry name" value="Phage_glycop_gL"/>
    <property type="match status" value="1"/>
</dbReference>
<evidence type="ECO:0000256" key="9">
    <source>
        <dbReference type="ARBA" id="ARBA00022879"/>
    </source>
</evidence>
<protein>
    <submittedName>
        <fullName evidence="13">Envelope glycoprotein gL</fullName>
    </submittedName>
</protein>
<keyword evidence="9 13" id="KW-0261">Viral envelope protein</keyword>
<evidence type="ECO:0000256" key="3">
    <source>
        <dbReference type="ARBA" id="ARBA00022521"/>
    </source>
</evidence>
<proteinExistence type="inferred from homology"/>
<dbReference type="GO" id="GO:0019031">
    <property type="term" value="C:viral envelope"/>
    <property type="evidence" value="ECO:0007669"/>
    <property type="project" value="UniProtKB-KW"/>
</dbReference>
<evidence type="ECO:0000256" key="2">
    <source>
        <dbReference type="ARBA" id="ARBA00022511"/>
    </source>
</evidence>
<evidence type="ECO:0000256" key="12">
    <source>
        <dbReference type="ARBA" id="ARBA00023296"/>
    </source>
</evidence>
<sequence length="169" mass="19505">MRSMYTLSLFITCGFFLITCCTGLVVNPCCKIIPLSDFIFPEPFEIASFHLTNLALCPGLCTATLRYKADRSTTEICVNGFHLRAFFIRILYKLNYSVPREELQLLNYMQYSLDEFLAEFEDFHINGSESGTAYTRPPLLDFSDRSTKVSRIRKVITRRGDLWRVGLKQ</sequence>
<keyword evidence="3" id="KW-1169">Fusion of virus membrane with host cell membrane</keyword>
<evidence type="ECO:0000313" key="17">
    <source>
        <dbReference type="EMBL" id="ADB08291.1"/>
    </source>
</evidence>
<keyword evidence="7" id="KW-0946">Virion</keyword>
<keyword evidence="11" id="KW-0325">Glycoprotein</keyword>
<keyword evidence="2" id="KW-1032">Host cell membrane</keyword>
<dbReference type="EMBL" id="GU233192">
    <property type="protein sequence ID" value="ADB08283.1"/>
    <property type="molecule type" value="Genomic_DNA"/>
</dbReference>
<accession>D2XQJ8</accession>